<dbReference type="Proteomes" id="UP001151760">
    <property type="component" value="Unassembled WGS sequence"/>
</dbReference>
<organism evidence="3 4">
    <name type="scientific">Tanacetum coccineum</name>
    <dbReference type="NCBI Taxonomy" id="301880"/>
    <lineage>
        <taxon>Eukaryota</taxon>
        <taxon>Viridiplantae</taxon>
        <taxon>Streptophyta</taxon>
        <taxon>Embryophyta</taxon>
        <taxon>Tracheophyta</taxon>
        <taxon>Spermatophyta</taxon>
        <taxon>Magnoliopsida</taxon>
        <taxon>eudicotyledons</taxon>
        <taxon>Gunneridae</taxon>
        <taxon>Pentapetalae</taxon>
        <taxon>asterids</taxon>
        <taxon>campanulids</taxon>
        <taxon>Asterales</taxon>
        <taxon>Asteraceae</taxon>
        <taxon>Asteroideae</taxon>
        <taxon>Anthemideae</taxon>
        <taxon>Anthemidinae</taxon>
        <taxon>Tanacetum</taxon>
    </lineage>
</organism>
<dbReference type="PANTHER" id="PTHR35275">
    <property type="entry name" value="ZCF37"/>
    <property type="match status" value="1"/>
</dbReference>
<dbReference type="EMBL" id="BQNB010011817">
    <property type="protein sequence ID" value="GJS95550.1"/>
    <property type="molecule type" value="Genomic_DNA"/>
</dbReference>
<accession>A0ABQ4ZZ09</accession>
<evidence type="ECO:0008006" key="5">
    <source>
        <dbReference type="Google" id="ProtNLM"/>
    </source>
</evidence>
<reference evidence="3" key="1">
    <citation type="journal article" date="2022" name="Int. J. Mol. Sci.">
        <title>Draft Genome of Tanacetum Coccineum: Genomic Comparison of Closely Related Tanacetum-Family Plants.</title>
        <authorList>
            <person name="Yamashiro T."/>
            <person name="Shiraishi A."/>
            <person name="Nakayama K."/>
            <person name="Satake H."/>
        </authorList>
    </citation>
    <scope>NUCLEOTIDE SEQUENCE</scope>
</reference>
<evidence type="ECO:0000256" key="1">
    <source>
        <dbReference type="SAM" id="MobiDB-lite"/>
    </source>
</evidence>
<gene>
    <name evidence="3" type="ORF">Tco_0802518</name>
</gene>
<reference evidence="3" key="2">
    <citation type="submission" date="2022-01" db="EMBL/GenBank/DDBJ databases">
        <authorList>
            <person name="Yamashiro T."/>
            <person name="Shiraishi A."/>
            <person name="Satake H."/>
            <person name="Nakayama K."/>
        </authorList>
    </citation>
    <scope>NUCLEOTIDE SEQUENCE</scope>
</reference>
<dbReference type="PANTHER" id="PTHR35275:SF9">
    <property type="entry name" value="ZCF37"/>
    <property type="match status" value="1"/>
</dbReference>
<feature type="compositionally biased region" description="Basic and acidic residues" evidence="1">
    <location>
        <begin position="244"/>
        <end position="254"/>
    </location>
</feature>
<sequence>MCTSFICGSFTNQEEDDFEVLWPSRSTPSSKSRRHRFYCRSRKENKNPYANRGLDKFEALLADLEDKKQKIFTQKGSHYISFVRFVYSNSNDVKPIIVWLRDPRRHDKDHHHHKQINNKDNKSFPLPKLQASSLDHHQNLEPREDVMNGTMIEAQKAQHARPLINHVTNIIYIRVDQLKRSLKRKFEEWWMPSYNLPLFVILVMVFLTFFGRSLAIICTSIAWYMIPTIDGTLEDTTTKPKKMIKNEHSRKPSEAKMPSSPKAFLSGPINVEQKHKMKKLMSF</sequence>
<evidence type="ECO:0000256" key="2">
    <source>
        <dbReference type="SAM" id="Phobius"/>
    </source>
</evidence>
<dbReference type="InterPro" id="IPR045880">
    <property type="entry name" value="ZCF37"/>
</dbReference>
<comment type="caution">
    <text evidence="3">The sequence shown here is derived from an EMBL/GenBank/DDBJ whole genome shotgun (WGS) entry which is preliminary data.</text>
</comment>
<keyword evidence="4" id="KW-1185">Reference proteome</keyword>
<evidence type="ECO:0000313" key="3">
    <source>
        <dbReference type="EMBL" id="GJS95550.1"/>
    </source>
</evidence>
<keyword evidence="2" id="KW-0812">Transmembrane</keyword>
<feature type="transmembrane region" description="Helical" evidence="2">
    <location>
        <begin position="189"/>
        <end position="207"/>
    </location>
</feature>
<feature type="region of interest" description="Disordered" evidence="1">
    <location>
        <begin position="236"/>
        <end position="263"/>
    </location>
</feature>
<name>A0ABQ4ZZ09_9ASTR</name>
<protein>
    <recommendedName>
        <fullName evidence="5">ZCF37</fullName>
    </recommendedName>
</protein>
<keyword evidence="2" id="KW-1133">Transmembrane helix</keyword>
<evidence type="ECO:0000313" key="4">
    <source>
        <dbReference type="Proteomes" id="UP001151760"/>
    </source>
</evidence>
<proteinExistence type="predicted"/>
<keyword evidence="2" id="KW-0472">Membrane</keyword>